<keyword evidence="10" id="KW-0249">Electron transport</keyword>
<dbReference type="Gene3D" id="1.20.1300.10">
    <property type="entry name" value="Fumarate reductase/succinate dehydrogenase, transmembrane subunit"/>
    <property type="match status" value="1"/>
</dbReference>
<evidence type="ECO:0000256" key="1">
    <source>
        <dbReference type="ARBA" id="ARBA00001971"/>
    </source>
</evidence>
<dbReference type="SUPFAM" id="SSF81343">
    <property type="entry name" value="Fumarate reductase respiratory complex transmembrane subunits"/>
    <property type="match status" value="1"/>
</dbReference>
<keyword evidence="5" id="KW-0813">Transport</keyword>
<sequence length="127" mass="13322">MSLRTVLGRVRGLGSAKSGTREGAMQRLTAMALVPLCLWLIASIVSHVGASYETMHAWLGSTHTSALLLCLLFALVLHVQLGLKMVVDDYVHGGCAHAVTLLAIKLGTVLVGVFTAVAVLRAAFVGV</sequence>
<comment type="function">
    <text evidence="2">Membrane-anchoring subunit of succinate dehydrogenase (SDH).</text>
</comment>
<dbReference type="EMBL" id="MLJW01000045">
    <property type="protein sequence ID" value="OIR06208.1"/>
    <property type="molecule type" value="Genomic_DNA"/>
</dbReference>
<dbReference type="GO" id="GO:0016020">
    <property type="term" value="C:membrane"/>
    <property type="evidence" value="ECO:0007669"/>
    <property type="project" value="UniProtKB-SubCell"/>
</dbReference>
<keyword evidence="7" id="KW-0349">Heme</keyword>
<feature type="transmembrane region" description="Helical" evidence="14">
    <location>
        <begin position="28"/>
        <end position="46"/>
    </location>
</feature>
<keyword evidence="11 14" id="KW-1133">Transmembrane helix</keyword>
<keyword evidence="6" id="KW-0816">Tricarboxylic acid cycle</keyword>
<evidence type="ECO:0000256" key="3">
    <source>
        <dbReference type="ARBA" id="ARBA00004141"/>
    </source>
</evidence>
<reference evidence="15" key="1">
    <citation type="submission" date="2016-10" db="EMBL/GenBank/DDBJ databases">
        <title>Sequence of Gallionella enrichment culture.</title>
        <authorList>
            <person name="Poehlein A."/>
            <person name="Muehling M."/>
            <person name="Daniel R."/>
        </authorList>
    </citation>
    <scope>NUCLEOTIDE SEQUENCE</scope>
</reference>
<comment type="subcellular location">
    <subcellularLocation>
        <location evidence="3">Membrane</location>
        <topology evidence="3">Multi-pass membrane protein</topology>
    </subcellularLocation>
</comment>
<dbReference type="GO" id="GO:0046872">
    <property type="term" value="F:metal ion binding"/>
    <property type="evidence" value="ECO:0007669"/>
    <property type="project" value="UniProtKB-KW"/>
</dbReference>
<dbReference type="AlphaFoldDB" id="A0A1J5SQB3"/>
<evidence type="ECO:0000256" key="13">
    <source>
        <dbReference type="ARBA" id="ARBA00023136"/>
    </source>
</evidence>
<evidence type="ECO:0000256" key="4">
    <source>
        <dbReference type="ARBA" id="ARBA00005163"/>
    </source>
</evidence>
<protein>
    <submittedName>
        <fullName evidence="15">Succinate dehydrogenase cytochrome b556 small membrane subunit</fullName>
    </submittedName>
</protein>
<keyword evidence="12" id="KW-0408">Iron</keyword>
<evidence type="ECO:0000256" key="5">
    <source>
        <dbReference type="ARBA" id="ARBA00022448"/>
    </source>
</evidence>
<dbReference type="InterPro" id="IPR000701">
    <property type="entry name" value="SuccDH_FuR_B_TM-su"/>
</dbReference>
<evidence type="ECO:0000256" key="7">
    <source>
        <dbReference type="ARBA" id="ARBA00022617"/>
    </source>
</evidence>
<evidence type="ECO:0000256" key="10">
    <source>
        <dbReference type="ARBA" id="ARBA00022982"/>
    </source>
</evidence>
<evidence type="ECO:0000256" key="14">
    <source>
        <dbReference type="SAM" id="Phobius"/>
    </source>
</evidence>
<dbReference type="InterPro" id="IPR014312">
    <property type="entry name" value="Succ_DH_anchor"/>
</dbReference>
<dbReference type="GO" id="GO:0020037">
    <property type="term" value="F:heme binding"/>
    <property type="evidence" value="ECO:0007669"/>
    <property type="project" value="InterPro"/>
</dbReference>
<feature type="transmembrane region" description="Helical" evidence="14">
    <location>
        <begin position="66"/>
        <end position="87"/>
    </location>
</feature>
<comment type="caution">
    <text evidence="15">The sequence shown here is derived from an EMBL/GenBank/DDBJ whole genome shotgun (WGS) entry which is preliminary data.</text>
</comment>
<dbReference type="NCBIfam" id="TIGR02968">
    <property type="entry name" value="succ_dehyd_anc"/>
    <property type="match status" value="1"/>
</dbReference>
<keyword evidence="8 14" id="KW-0812">Transmembrane</keyword>
<keyword evidence="9" id="KW-0479">Metal-binding</keyword>
<evidence type="ECO:0000256" key="11">
    <source>
        <dbReference type="ARBA" id="ARBA00022989"/>
    </source>
</evidence>
<dbReference type="InterPro" id="IPR034804">
    <property type="entry name" value="SQR/QFR_C/D"/>
</dbReference>
<proteinExistence type="predicted"/>
<dbReference type="Pfam" id="PF01127">
    <property type="entry name" value="Sdh_cyt"/>
    <property type="match status" value="1"/>
</dbReference>
<feature type="transmembrane region" description="Helical" evidence="14">
    <location>
        <begin position="99"/>
        <end position="124"/>
    </location>
</feature>
<comment type="pathway">
    <text evidence="4">Carbohydrate metabolism; tricarboxylic acid cycle.</text>
</comment>
<dbReference type="UniPathway" id="UPA00223"/>
<evidence type="ECO:0000256" key="8">
    <source>
        <dbReference type="ARBA" id="ARBA00022692"/>
    </source>
</evidence>
<evidence type="ECO:0000256" key="2">
    <source>
        <dbReference type="ARBA" id="ARBA00004050"/>
    </source>
</evidence>
<comment type="cofactor">
    <cofactor evidence="1">
        <name>heme</name>
        <dbReference type="ChEBI" id="CHEBI:30413"/>
    </cofactor>
</comment>
<evidence type="ECO:0000256" key="6">
    <source>
        <dbReference type="ARBA" id="ARBA00022532"/>
    </source>
</evidence>
<evidence type="ECO:0000256" key="12">
    <source>
        <dbReference type="ARBA" id="ARBA00023004"/>
    </source>
</evidence>
<evidence type="ECO:0000256" key="9">
    <source>
        <dbReference type="ARBA" id="ARBA00022723"/>
    </source>
</evidence>
<dbReference type="GO" id="GO:0006099">
    <property type="term" value="P:tricarboxylic acid cycle"/>
    <property type="evidence" value="ECO:0007669"/>
    <property type="project" value="UniProtKB-UniPathway"/>
</dbReference>
<name>A0A1J5SQB3_9ZZZZ</name>
<accession>A0A1J5SQB3</accession>
<keyword evidence="13 14" id="KW-0472">Membrane</keyword>
<gene>
    <name evidence="15" type="ORF">GALL_116810</name>
</gene>
<organism evidence="15">
    <name type="scientific">mine drainage metagenome</name>
    <dbReference type="NCBI Taxonomy" id="410659"/>
    <lineage>
        <taxon>unclassified sequences</taxon>
        <taxon>metagenomes</taxon>
        <taxon>ecological metagenomes</taxon>
    </lineage>
</organism>
<evidence type="ECO:0000313" key="15">
    <source>
        <dbReference type="EMBL" id="OIR06208.1"/>
    </source>
</evidence>